<sequence length="131" mass="14096">LASDGVWTMALSAIIRAAAAAARDAGALRLEVTRRQAAADRRRRDFEERRQAEEERLPALQAEEVDLDEEGAEIHVLRDDLYVLDQRADEQLAESAGQELDAPARASSSAPAGGSATPSTSSHRNHLPPSA</sequence>
<feature type="compositionally biased region" description="Basic and acidic residues" evidence="1">
    <location>
        <begin position="34"/>
        <end position="57"/>
    </location>
</feature>
<keyword evidence="3" id="KW-1185">Reference proteome</keyword>
<feature type="compositionally biased region" description="Low complexity" evidence="1">
    <location>
        <begin position="103"/>
        <end position="122"/>
    </location>
</feature>
<dbReference type="Proteomes" id="UP000039324">
    <property type="component" value="Unassembled WGS sequence"/>
</dbReference>
<evidence type="ECO:0000313" key="2">
    <source>
        <dbReference type="EMBL" id="CEO97213.1"/>
    </source>
</evidence>
<name>A0A0G4IPG8_PLABS</name>
<proteinExistence type="predicted"/>
<feature type="region of interest" description="Disordered" evidence="1">
    <location>
        <begin position="34"/>
        <end position="65"/>
    </location>
</feature>
<gene>
    <name evidence="2" type="ORF">PBRA_000558</name>
</gene>
<accession>A0A0G4IPG8</accession>
<reference evidence="2 3" key="1">
    <citation type="submission" date="2015-02" db="EMBL/GenBank/DDBJ databases">
        <authorList>
            <person name="Chooi Y.-H."/>
        </authorList>
    </citation>
    <scope>NUCLEOTIDE SEQUENCE [LARGE SCALE GENOMIC DNA]</scope>
    <source>
        <strain evidence="2">E3</strain>
    </source>
</reference>
<dbReference type="EMBL" id="CDSF01000079">
    <property type="protein sequence ID" value="CEO97213.1"/>
    <property type="molecule type" value="Genomic_DNA"/>
</dbReference>
<evidence type="ECO:0000313" key="3">
    <source>
        <dbReference type="Proteomes" id="UP000039324"/>
    </source>
</evidence>
<feature type="region of interest" description="Disordered" evidence="1">
    <location>
        <begin position="92"/>
        <end position="131"/>
    </location>
</feature>
<protein>
    <submittedName>
        <fullName evidence="2">Uncharacterized protein</fullName>
    </submittedName>
</protein>
<organism evidence="2 3">
    <name type="scientific">Plasmodiophora brassicae</name>
    <name type="common">Clubroot disease agent</name>
    <dbReference type="NCBI Taxonomy" id="37360"/>
    <lineage>
        <taxon>Eukaryota</taxon>
        <taxon>Sar</taxon>
        <taxon>Rhizaria</taxon>
        <taxon>Endomyxa</taxon>
        <taxon>Phytomyxea</taxon>
        <taxon>Plasmodiophorida</taxon>
        <taxon>Plasmodiophoridae</taxon>
        <taxon>Plasmodiophora</taxon>
    </lineage>
</organism>
<feature type="non-terminal residue" evidence="2">
    <location>
        <position position="1"/>
    </location>
</feature>
<evidence type="ECO:0000256" key="1">
    <source>
        <dbReference type="SAM" id="MobiDB-lite"/>
    </source>
</evidence>
<dbReference type="AlphaFoldDB" id="A0A0G4IPG8"/>